<feature type="domain" description="B30.2/SPRY" evidence="1">
    <location>
        <begin position="1"/>
        <end position="154"/>
    </location>
</feature>
<reference evidence="2 3" key="1">
    <citation type="submission" date="2019-09" db="EMBL/GenBank/DDBJ databases">
        <title>Bird 10,000 Genomes (B10K) Project - Family phase.</title>
        <authorList>
            <person name="Zhang G."/>
        </authorList>
    </citation>
    <scope>NUCLEOTIDE SEQUENCE [LARGE SCALE GENOMIC DNA]</scope>
    <source>
        <strain evidence="2">B10K-DU-021-26</strain>
        <tissue evidence="2">Mixed tissue sample</tissue>
    </source>
</reference>
<feature type="non-terminal residue" evidence="2">
    <location>
        <position position="1"/>
    </location>
</feature>
<dbReference type="Pfam" id="PF00622">
    <property type="entry name" value="SPRY"/>
    <property type="match status" value="1"/>
</dbReference>
<dbReference type="InterPro" id="IPR043136">
    <property type="entry name" value="B30.2/SPRY_sf"/>
</dbReference>
<comment type="caution">
    <text evidence="2">The sequence shown here is derived from an EMBL/GenBank/DDBJ whole genome shotgun (WGS) entry which is preliminary data.</text>
</comment>
<protein>
    <submittedName>
        <fullName evidence="2">A33 protein</fullName>
    </submittedName>
</protein>
<dbReference type="InterPro" id="IPR013320">
    <property type="entry name" value="ConA-like_dom_sf"/>
</dbReference>
<sequence>NLTLDPNTAHPRLVLSSDLKRVQFGAARLPVPDNPERFDSSRCVLAREGFMAGQRYWEVDVGHGDAWAIGVAKASLGRKGRLSVKPETGIWALGRCGSRYRALASPIVPLGATPQKIGVFVDYERGRVVFFDVGAEEPVFEFHAVDFGGEQILP</sequence>
<proteinExistence type="predicted"/>
<keyword evidence="3" id="KW-1185">Reference proteome</keyword>
<dbReference type="PANTHER" id="PTHR24103">
    <property type="entry name" value="E3 UBIQUITIN-PROTEIN LIGASE TRIM"/>
    <property type="match status" value="1"/>
</dbReference>
<dbReference type="FunFam" id="2.60.120.920:FF:000004">
    <property type="entry name" value="Butyrophilin subfamily 1 member A1"/>
    <property type="match status" value="1"/>
</dbReference>
<name>A0A7K4SFQ6_COLPI</name>
<dbReference type="SUPFAM" id="SSF49899">
    <property type="entry name" value="Concanavalin A-like lectins/glucanases"/>
    <property type="match status" value="1"/>
</dbReference>
<dbReference type="Pfam" id="PF13765">
    <property type="entry name" value="PRY"/>
    <property type="match status" value="1"/>
</dbReference>
<dbReference type="PROSITE" id="PS50188">
    <property type="entry name" value="B302_SPRY"/>
    <property type="match status" value="1"/>
</dbReference>
<evidence type="ECO:0000313" key="3">
    <source>
        <dbReference type="Proteomes" id="UP000530263"/>
    </source>
</evidence>
<dbReference type="SMART" id="SM00589">
    <property type="entry name" value="PRY"/>
    <property type="match status" value="1"/>
</dbReference>
<dbReference type="CDD" id="cd12888">
    <property type="entry name" value="SPRY_PRY_TRIM7_like"/>
    <property type="match status" value="1"/>
</dbReference>
<feature type="non-terminal residue" evidence="2">
    <location>
        <position position="154"/>
    </location>
</feature>
<dbReference type="SMART" id="SM00449">
    <property type="entry name" value="SPRY"/>
    <property type="match status" value="1"/>
</dbReference>
<gene>
    <name evidence="2" type="primary">A33_1</name>
    <name evidence="2" type="ORF">COLPIC_R11833</name>
</gene>
<dbReference type="PRINTS" id="PR01407">
    <property type="entry name" value="BUTYPHLNCDUF"/>
</dbReference>
<dbReference type="OrthoDB" id="6270329at2759"/>
<evidence type="ECO:0000313" key="2">
    <source>
        <dbReference type="EMBL" id="NWQ84558.1"/>
    </source>
</evidence>
<evidence type="ECO:0000259" key="1">
    <source>
        <dbReference type="PROSITE" id="PS50188"/>
    </source>
</evidence>
<organism evidence="2 3">
    <name type="scientific">Columbina picui</name>
    <name type="common">Picui ground-dove</name>
    <dbReference type="NCBI Taxonomy" id="115618"/>
    <lineage>
        <taxon>Eukaryota</taxon>
        <taxon>Metazoa</taxon>
        <taxon>Chordata</taxon>
        <taxon>Craniata</taxon>
        <taxon>Vertebrata</taxon>
        <taxon>Euteleostomi</taxon>
        <taxon>Archelosauria</taxon>
        <taxon>Archosauria</taxon>
        <taxon>Dinosauria</taxon>
        <taxon>Saurischia</taxon>
        <taxon>Theropoda</taxon>
        <taxon>Coelurosauria</taxon>
        <taxon>Aves</taxon>
        <taxon>Neognathae</taxon>
        <taxon>Neoaves</taxon>
        <taxon>Columbimorphae</taxon>
        <taxon>Columbiformes</taxon>
        <taxon>Columbidae</taxon>
        <taxon>Columbina</taxon>
    </lineage>
</organism>
<dbReference type="EMBL" id="VYZG01005896">
    <property type="protein sequence ID" value="NWQ84558.1"/>
    <property type="molecule type" value="Genomic_DNA"/>
</dbReference>
<dbReference type="InterPro" id="IPR003877">
    <property type="entry name" value="SPRY_dom"/>
</dbReference>
<dbReference type="Proteomes" id="UP000530263">
    <property type="component" value="Unassembled WGS sequence"/>
</dbReference>
<dbReference type="InterPro" id="IPR050143">
    <property type="entry name" value="TRIM/RBCC"/>
</dbReference>
<dbReference type="Gene3D" id="2.60.120.920">
    <property type="match status" value="1"/>
</dbReference>
<accession>A0A7K4SFQ6</accession>
<dbReference type="InterPro" id="IPR006574">
    <property type="entry name" value="PRY"/>
</dbReference>
<dbReference type="InterPro" id="IPR003879">
    <property type="entry name" value="Butyrophylin_SPRY"/>
</dbReference>
<dbReference type="InterPro" id="IPR001870">
    <property type="entry name" value="B30.2/SPRY"/>
</dbReference>
<dbReference type="AlphaFoldDB" id="A0A7K4SFQ6"/>